<gene>
    <name evidence="1" type="ORF">OD750_003520</name>
</gene>
<dbReference type="EMBL" id="JAOVZO020000003">
    <property type="protein sequence ID" value="MDC8011611.1"/>
    <property type="molecule type" value="Genomic_DNA"/>
</dbReference>
<evidence type="ECO:0000313" key="1">
    <source>
        <dbReference type="EMBL" id="MDC8011611.1"/>
    </source>
</evidence>
<reference evidence="1" key="1">
    <citation type="submission" date="2023-02" db="EMBL/GenBank/DDBJ databases">
        <title>Tahibacter soli sp. nov. isolated from soil.</title>
        <authorList>
            <person name="Baek J.H."/>
            <person name="Lee J.K."/>
            <person name="Choi D.G."/>
            <person name="Jeon C.O."/>
        </authorList>
    </citation>
    <scope>NUCLEOTIDE SEQUENCE</scope>
    <source>
        <strain evidence="1">BL</strain>
    </source>
</reference>
<proteinExistence type="predicted"/>
<evidence type="ECO:0000313" key="2">
    <source>
        <dbReference type="Proteomes" id="UP001139971"/>
    </source>
</evidence>
<comment type="caution">
    <text evidence="1">The sequence shown here is derived from an EMBL/GenBank/DDBJ whole genome shotgun (WGS) entry which is preliminary data.</text>
</comment>
<organism evidence="1 2">
    <name type="scientific">Tahibacter soli</name>
    <dbReference type="NCBI Taxonomy" id="2983605"/>
    <lineage>
        <taxon>Bacteria</taxon>
        <taxon>Pseudomonadati</taxon>
        <taxon>Pseudomonadota</taxon>
        <taxon>Gammaproteobacteria</taxon>
        <taxon>Lysobacterales</taxon>
        <taxon>Rhodanobacteraceae</taxon>
        <taxon>Tahibacter</taxon>
    </lineage>
</organism>
<dbReference type="Proteomes" id="UP001139971">
    <property type="component" value="Unassembled WGS sequence"/>
</dbReference>
<evidence type="ECO:0008006" key="3">
    <source>
        <dbReference type="Google" id="ProtNLM"/>
    </source>
</evidence>
<accession>A0A9X3YID3</accession>
<name>A0A9X3YID3_9GAMM</name>
<protein>
    <recommendedName>
        <fullName evidence="3">CARDB domain-containing protein</fullName>
    </recommendedName>
</protein>
<dbReference type="AlphaFoldDB" id="A0A9X3YID3"/>
<dbReference type="RefSeq" id="WP_263542827.1">
    <property type="nucleotide sequence ID" value="NZ_JAOVZO020000003.1"/>
</dbReference>
<keyword evidence="2" id="KW-1185">Reference proteome</keyword>
<sequence>MNLHQLLHGTLLGTTLIFGVADAATIAQNHAYALRMDRTTAANPRATLTRDDGAFVYPGIAFERRNCRTGVDATPLPEQAQLWFLSVTAQPRPGELRIPTRGGNGCTLVGAFDFHSNDEPPIMPPPGPPGQGTLNAYPTANLVASGPLAIGGASFAWADDIAVVGPQGGEPNGHGACRFAFSYGVANLGSAASTMTLNRLSLETASGTFVHDHKQPALEPAADTQFQFDMTLPPGLSVLTLEVDQPDIVPEGAGSNTYEIPIQLTGPCN</sequence>